<dbReference type="Gene3D" id="2.70.70.10">
    <property type="entry name" value="Glucose Permease (Domain IIA)"/>
    <property type="match status" value="1"/>
</dbReference>
<gene>
    <name evidence="2" type="ORF">EUA94_16315</name>
</gene>
<dbReference type="Proteomes" id="UP000291101">
    <property type="component" value="Unassembled WGS sequence"/>
</dbReference>
<protein>
    <submittedName>
        <fullName evidence="2">M23 family metallopeptidase</fullName>
    </submittedName>
</protein>
<dbReference type="OrthoDB" id="1099523at2"/>
<comment type="caution">
    <text evidence="2">The sequence shown here is derived from an EMBL/GenBank/DDBJ whole genome shotgun (WGS) entry which is preliminary data.</text>
</comment>
<name>A0A4Q2SRU1_9ACTN</name>
<keyword evidence="3" id="KW-1185">Reference proteome</keyword>
<dbReference type="PANTHER" id="PTHR21666">
    <property type="entry name" value="PEPTIDASE-RELATED"/>
    <property type="match status" value="1"/>
</dbReference>
<reference evidence="2 3" key="1">
    <citation type="submission" date="2019-01" db="EMBL/GenBank/DDBJ databases">
        <title>Novel species of Nocardioides.</title>
        <authorList>
            <person name="Liu Q."/>
            <person name="X Y.-H."/>
        </authorList>
    </citation>
    <scope>NUCLEOTIDE SEQUENCE [LARGE SCALE GENOMIC DNA]</scope>
    <source>
        <strain evidence="2 3">HLT2-9</strain>
    </source>
</reference>
<dbReference type="SUPFAM" id="SSF51261">
    <property type="entry name" value="Duplicated hybrid motif"/>
    <property type="match status" value="1"/>
</dbReference>
<organism evidence="2 3">
    <name type="scientific">Nocardioides zhouii</name>
    <dbReference type="NCBI Taxonomy" id="1168729"/>
    <lineage>
        <taxon>Bacteria</taxon>
        <taxon>Bacillati</taxon>
        <taxon>Actinomycetota</taxon>
        <taxon>Actinomycetes</taxon>
        <taxon>Propionibacteriales</taxon>
        <taxon>Nocardioidaceae</taxon>
        <taxon>Nocardioides</taxon>
    </lineage>
</organism>
<dbReference type="InterPro" id="IPR050570">
    <property type="entry name" value="Cell_wall_metabolism_enzyme"/>
</dbReference>
<dbReference type="InterPro" id="IPR011055">
    <property type="entry name" value="Dup_hybrid_motif"/>
</dbReference>
<proteinExistence type="predicted"/>
<feature type="domain" description="M23ase beta-sheet core" evidence="1">
    <location>
        <begin position="133"/>
        <end position="228"/>
    </location>
</feature>
<evidence type="ECO:0000313" key="2">
    <source>
        <dbReference type="EMBL" id="RYC07074.1"/>
    </source>
</evidence>
<dbReference type="AlphaFoldDB" id="A0A4Q2SRU1"/>
<dbReference type="Pfam" id="PF01551">
    <property type="entry name" value="Peptidase_M23"/>
    <property type="match status" value="1"/>
</dbReference>
<accession>A0A4Q2SRU1</accession>
<dbReference type="PANTHER" id="PTHR21666:SF270">
    <property type="entry name" value="MUREIN HYDROLASE ACTIVATOR ENVC"/>
    <property type="match status" value="1"/>
</dbReference>
<evidence type="ECO:0000313" key="3">
    <source>
        <dbReference type="Proteomes" id="UP000291101"/>
    </source>
</evidence>
<dbReference type="InterPro" id="IPR016047">
    <property type="entry name" value="M23ase_b-sheet_dom"/>
</dbReference>
<dbReference type="CDD" id="cd12797">
    <property type="entry name" value="M23_peptidase"/>
    <property type="match status" value="1"/>
</dbReference>
<sequence length="239" mass="24814">MPHRIEASTCGGFCSVSSVPRRAGLAVAVVAAAIGLNLAAPRADAVAPETVVRESARQADALDLALQVRERQQSLVQLYRQADARDRALVGRKAVLAQYGYTGDPGAVTAVLPLASYRVSAGFGLTGPLWEAEHGGQDFGTYLGDQIVAVAAGTVTEVAYSGAYGLRTIVTLGDGTEVWYCHQTDVSVYSGQVVDVADPIGTVGSTGNSTGPHLHLEVRPGGGSPIDPMDWLRATGLTP</sequence>
<dbReference type="EMBL" id="SDWV01000018">
    <property type="protein sequence ID" value="RYC07074.1"/>
    <property type="molecule type" value="Genomic_DNA"/>
</dbReference>
<dbReference type="GO" id="GO:0004222">
    <property type="term" value="F:metalloendopeptidase activity"/>
    <property type="evidence" value="ECO:0007669"/>
    <property type="project" value="TreeGrafter"/>
</dbReference>
<evidence type="ECO:0000259" key="1">
    <source>
        <dbReference type="Pfam" id="PF01551"/>
    </source>
</evidence>